<reference evidence="5" key="3">
    <citation type="submission" date="2020-06" db="EMBL/GenBank/DDBJ databases">
        <title>Helianthus annuus Genome sequencing and assembly Release 2.</title>
        <authorList>
            <person name="Gouzy J."/>
            <person name="Langlade N."/>
            <person name="Munos S."/>
        </authorList>
    </citation>
    <scope>NUCLEOTIDE SEQUENCE</scope>
    <source>
        <tissue evidence="5">Leaves</tissue>
    </source>
</reference>
<feature type="compositionally biased region" description="Low complexity" evidence="2">
    <location>
        <begin position="173"/>
        <end position="183"/>
    </location>
</feature>
<evidence type="ECO:0000256" key="2">
    <source>
        <dbReference type="SAM" id="MobiDB-lite"/>
    </source>
</evidence>
<feature type="domain" description="DUF4378" evidence="3">
    <location>
        <begin position="576"/>
        <end position="709"/>
    </location>
</feature>
<evidence type="ECO:0000313" key="7">
    <source>
        <dbReference type="Proteomes" id="UP000215914"/>
    </source>
</evidence>
<organism evidence="6 7">
    <name type="scientific">Helianthus annuus</name>
    <name type="common">Common sunflower</name>
    <dbReference type="NCBI Taxonomy" id="4232"/>
    <lineage>
        <taxon>Eukaryota</taxon>
        <taxon>Viridiplantae</taxon>
        <taxon>Streptophyta</taxon>
        <taxon>Embryophyta</taxon>
        <taxon>Tracheophyta</taxon>
        <taxon>Spermatophyta</taxon>
        <taxon>Magnoliopsida</taxon>
        <taxon>eudicotyledons</taxon>
        <taxon>Gunneridae</taxon>
        <taxon>Pentapetalae</taxon>
        <taxon>asterids</taxon>
        <taxon>campanulids</taxon>
        <taxon>Asterales</taxon>
        <taxon>Asteraceae</taxon>
        <taxon>Asteroideae</taxon>
        <taxon>Heliantheae alliance</taxon>
        <taxon>Heliantheae</taxon>
        <taxon>Helianthus</taxon>
    </lineage>
</organism>
<evidence type="ECO:0000259" key="3">
    <source>
        <dbReference type="Pfam" id="PF14309"/>
    </source>
</evidence>
<proteinExistence type="predicted"/>
<feature type="region of interest" description="Disordered" evidence="2">
    <location>
        <begin position="382"/>
        <end position="444"/>
    </location>
</feature>
<gene>
    <name evidence="6" type="ORF">HannXRQ_Chr06g0177881</name>
    <name evidence="5" type="ORF">HanXRQr2_Chr11g0495501</name>
</gene>
<feature type="compositionally biased region" description="Polar residues" evidence="2">
    <location>
        <begin position="239"/>
        <end position="251"/>
    </location>
</feature>
<dbReference type="PANTHER" id="PTHR31680">
    <property type="entry name" value="LONGIFOLIA PROTEIN"/>
    <property type="match status" value="1"/>
</dbReference>
<evidence type="ECO:0000256" key="1">
    <source>
        <dbReference type="SAM" id="Coils"/>
    </source>
</evidence>
<dbReference type="OrthoDB" id="1929599at2759"/>
<evidence type="ECO:0000259" key="4">
    <source>
        <dbReference type="Pfam" id="PF14383"/>
    </source>
</evidence>
<feature type="compositionally biased region" description="Polar residues" evidence="2">
    <location>
        <begin position="213"/>
        <end position="232"/>
    </location>
</feature>
<protein>
    <submittedName>
        <fullName evidence="6">Putative DUF3741-associated sequence motif protein</fullName>
    </submittedName>
</protein>
<dbReference type="Pfam" id="PF14309">
    <property type="entry name" value="DUF4378"/>
    <property type="match status" value="1"/>
</dbReference>
<dbReference type="Pfam" id="PF14383">
    <property type="entry name" value="VARLMGL"/>
    <property type="match status" value="1"/>
</dbReference>
<dbReference type="Gramene" id="mRNA:HanXRQr2_Chr11g0495501">
    <property type="protein sequence ID" value="mRNA:HanXRQr2_Chr11g0495501"/>
    <property type="gene ID" value="HanXRQr2_Chr11g0495501"/>
</dbReference>
<evidence type="ECO:0000313" key="6">
    <source>
        <dbReference type="EMBL" id="OTG23029.1"/>
    </source>
</evidence>
<feature type="compositionally biased region" description="Polar residues" evidence="2">
    <location>
        <begin position="197"/>
        <end position="206"/>
    </location>
</feature>
<name>A0A251UIZ3_HELAN</name>
<dbReference type="InParanoid" id="A0A251UIZ3"/>
<reference evidence="6" key="2">
    <citation type="submission" date="2017-02" db="EMBL/GenBank/DDBJ databases">
        <title>Sunflower complete genome.</title>
        <authorList>
            <person name="Langlade N."/>
            <person name="Munos S."/>
        </authorList>
    </citation>
    <scope>NUCLEOTIDE SEQUENCE [LARGE SCALE GENOMIC DNA]</scope>
    <source>
        <tissue evidence="6">Leaves</tissue>
    </source>
</reference>
<dbReference type="OMA" id="FEWHAQK"/>
<dbReference type="AlphaFoldDB" id="A0A251UIZ3"/>
<accession>A0A251UIZ3</accession>
<keyword evidence="7" id="KW-1185">Reference proteome</keyword>
<dbReference type="PANTHER" id="PTHR31680:SF12">
    <property type="entry name" value="OS11G0587300 PROTEIN"/>
    <property type="match status" value="1"/>
</dbReference>
<dbReference type="InterPro" id="IPR032795">
    <property type="entry name" value="DUF3741-assoc"/>
</dbReference>
<feature type="region of interest" description="Disordered" evidence="2">
    <location>
        <begin position="173"/>
        <end position="260"/>
    </location>
</feature>
<dbReference type="EMBL" id="CM007895">
    <property type="protein sequence ID" value="OTG23029.1"/>
    <property type="molecule type" value="Genomic_DNA"/>
</dbReference>
<feature type="compositionally biased region" description="Basic and acidic residues" evidence="2">
    <location>
        <begin position="187"/>
        <end position="196"/>
    </location>
</feature>
<feature type="domain" description="DUF3741" evidence="4">
    <location>
        <begin position="157"/>
        <end position="177"/>
    </location>
</feature>
<dbReference type="STRING" id="4232.A0A251UIZ3"/>
<feature type="region of interest" description="Disordered" evidence="2">
    <location>
        <begin position="137"/>
        <end position="157"/>
    </location>
</feature>
<dbReference type="EMBL" id="MNCJ02000326">
    <property type="protein sequence ID" value="KAF5782406.1"/>
    <property type="molecule type" value="Genomic_DNA"/>
</dbReference>
<sequence length="732" mass="82371">MMRGVMQDQNHENQIEKQIGCMSGFLHIFDRQQILAGKRIHSAKRHPTSAVVAVSPESINLNTIRETEKPVVVTSPESESLNGFPPSPVANLKFFPTSTPPRSPLPLPIFEGKNSWKFCKEMPRLSLDSRATIDSKGSLCPREIRPDSNDPTLENQGRSPSVIARLMGLEQLPSSSSVLSSSPEPMTKPELRRSASESRVATNLFNSGFIDRNNLQTKQPNQTSEKNQTSNPEMKYPSRNISSRSQQNESSPLRRYPAPPQRRIFFDSTDFFPEPKQKISKNLNMKLKRVDEQSKDLEALKNILEALQLKGLLHSINRDNNRNFVYDNLNVIPMNRRHCHSPVPNRRYSGDISPRTERGVFDRSGRSLVRVRNSAVRSRIELNSKNSNANDKRKPLSIQTGQRCCASSESPRNSPKLAPKKSGSEHRSAVASRSPRSKRPTEKVYLKHKVCRTVVVEDESTSFSESSGSTTSQFDVERSKMEEYKEGKSLLARCDKLLAEMNSITESHTSSSNSVLPSPVSVLDPAFDKDESLSPSPVMKRTIDFKDLADDLDDDIWSSPATPTEDFEEFISGDSDFKYISEILRASKYLPVNSSAFLFLEKQQSLNENDSSNSSKLQRKLVFDVVTEILNHNKDLPPSLTKSSNTVKKICSEFQKIREPETAENLLDQICSVLKKDLAGDNGWGDHPVEISEAVLYIERLIFKDLVSETIRELAQFAGKTTVLATRRKLVF</sequence>
<dbReference type="InterPro" id="IPR025486">
    <property type="entry name" value="DUF4378"/>
</dbReference>
<feature type="region of interest" description="Disordered" evidence="2">
    <location>
        <begin position="340"/>
        <end position="359"/>
    </location>
</feature>
<dbReference type="FunCoup" id="A0A251UIZ3">
    <property type="interactions" value="648"/>
</dbReference>
<dbReference type="Proteomes" id="UP000215914">
    <property type="component" value="Chromosome 6"/>
</dbReference>
<keyword evidence="1" id="KW-0175">Coiled coil</keyword>
<evidence type="ECO:0000313" key="5">
    <source>
        <dbReference type="EMBL" id="KAF5782406.1"/>
    </source>
</evidence>
<reference evidence="5 7" key="1">
    <citation type="journal article" date="2017" name="Nature">
        <title>The sunflower genome provides insights into oil metabolism, flowering and Asterid evolution.</title>
        <authorList>
            <person name="Badouin H."/>
            <person name="Gouzy J."/>
            <person name="Grassa C.J."/>
            <person name="Murat F."/>
            <person name="Staton S.E."/>
            <person name="Cottret L."/>
            <person name="Lelandais-Briere C."/>
            <person name="Owens G.L."/>
            <person name="Carrere S."/>
            <person name="Mayjonade B."/>
            <person name="Legrand L."/>
            <person name="Gill N."/>
            <person name="Kane N.C."/>
            <person name="Bowers J.E."/>
            <person name="Hubner S."/>
            <person name="Bellec A."/>
            <person name="Berard A."/>
            <person name="Berges H."/>
            <person name="Blanchet N."/>
            <person name="Boniface M.C."/>
            <person name="Brunel D."/>
            <person name="Catrice O."/>
            <person name="Chaidir N."/>
            <person name="Claudel C."/>
            <person name="Donnadieu C."/>
            <person name="Faraut T."/>
            <person name="Fievet G."/>
            <person name="Helmstetter N."/>
            <person name="King M."/>
            <person name="Knapp S.J."/>
            <person name="Lai Z."/>
            <person name="Le Paslier M.C."/>
            <person name="Lippi Y."/>
            <person name="Lorenzon L."/>
            <person name="Mandel J.R."/>
            <person name="Marage G."/>
            <person name="Marchand G."/>
            <person name="Marquand E."/>
            <person name="Bret-Mestries E."/>
            <person name="Morien E."/>
            <person name="Nambeesan S."/>
            <person name="Nguyen T."/>
            <person name="Pegot-Espagnet P."/>
            <person name="Pouilly N."/>
            <person name="Raftis F."/>
            <person name="Sallet E."/>
            <person name="Schiex T."/>
            <person name="Thomas J."/>
            <person name="Vandecasteele C."/>
            <person name="Vares D."/>
            <person name="Vear F."/>
            <person name="Vautrin S."/>
            <person name="Crespi M."/>
            <person name="Mangin B."/>
            <person name="Burke J.M."/>
            <person name="Salse J."/>
            <person name="Munos S."/>
            <person name="Vincourt P."/>
            <person name="Rieseberg L.H."/>
            <person name="Langlade N.B."/>
        </authorList>
    </citation>
    <scope>NUCLEOTIDE SEQUENCE [LARGE SCALE GENOMIC DNA]</scope>
    <source>
        <strain evidence="7">cv. SF193</strain>
        <tissue evidence="5">Leaves</tissue>
    </source>
</reference>
<feature type="compositionally biased region" description="Polar residues" evidence="2">
    <location>
        <begin position="397"/>
        <end position="413"/>
    </location>
</feature>
<feature type="coiled-coil region" evidence="1">
    <location>
        <begin position="280"/>
        <end position="310"/>
    </location>
</feature>
<dbReference type="InterPro" id="IPR033334">
    <property type="entry name" value="LNG1/2"/>
</dbReference>
<dbReference type="GO" id="GO:0051513">
    <property type="term" value="P:regulation of monopolar cell growth"/>
    <property type="evidence" value="ECO:0007669"/>
    <property type="project" value="InterPro"/>
</dbReference>